<accession>F2QE60</accession>
<evidence type="ECO:0000313" key="1">
    <source>
        <dbReference type="EMBL" id="CBZ00929.1"/>
    </source>
</evidence>
<gene>
    <name evidence="1" type="ordered locus">SOR_1271</name>
</gene>
<reference evidence="1 2" key="1">
    <citation type="journal article" date="2011" name="J. Bacteriol.">
        <title>Genome of Streptococcus oralis strain Uo5.</title>
        <authorList>
            <person name="Reichmann P."/>
            <person name="Nuhn M."/>
            <person name="Denapaite D."/>
            <person name="Bruckner R."/>
            <person name="Henrich B."/>
            <person name="Maurer P."/>
            <person name="Rieger M."/>
            <person name="Klages S."/>
            <person name="Reinhard R."/>
            <person name="Hakenbeck R."/>
        </authorList>
    </citation>
    <scope>NUCLEOTIDE SEQUENCE [LARGE SCALE GENOMIC DNA]</scope>
    <source>
        <strain evidence="1 2">Uo5</strain>
    </source>
</reference>
<sequence length="29" mass="3528">MASPIEEEKKKPDFMIFWLREKLALGEYK</sequence>
<protein>
    <submittedName>
        <fullName evidence="1">Uncharacterized protein</fullName>
    </submittedName>
</protein>
<evidence type="ECO:0000313" key="2">
    <source>
        <dbReference type="Proteomes" id="UP000008131"/>
    </source>
</evidence>
<proteinExistence type="predicted"/>
<dbReference type="HOGENOM" id="CLU_3410317_0_0_9"/>
<dbReference type="EMBL" id="FR720602">
    <property type="protein sequence ID" value="CBZ00929.1"/>
    <property type="molecule type" value="Genomic_DNA"/>
</dbReference>
<name>F2QE60_STROU</name>
<dbReference type="KEGG" id="sor:SOR_1271"/>
<dbReference type="Proteomes" id="UP000008131">
    <property type="component" value="Chromosome"/>
</dbReference>
<organism evidence="1 2">
    <name type="scientific">Streptococcus oralis (strain Uo5)</name>
    <dbReference type="NCBI Taxonomy" id="927666"/>
    <lineage>
        <taxon>Bacteria</taxon>
        <taxon>Bacillati</taxon>
        <taxon>Bacillota</taxon>
        <taxon>Bacilli</taxon>
        <taxon>Lactobacillales</taxon>
        <taxon>Streptococcaceae</taxon>
        <taxon>Streptococcus</taxon>
    </lineage>
</organism>
<dbReference type="AlphaFoldDB" id="F2QE60"/>